<evidence type="ECO:0000259" key="1">
    <source>
        <dbReference type="Pfam" id="PF09990"/>
    </source>
</evidence>
<evidence type="ECO:0000313" key="2">
    <source>
        <dbReference type="EMBL" id="PSK56534.1"/>
    </source>
</evidence>
<dbReference type="AlphaFoldDB" id="A0A2P8A7U1"/>
<protein>
    <recommendedName>
        <fullName evidence="1">DUF2231 domain-containing protein</fullName>
    </recommendedName>
</protein>
<organism evidence="2 3">
    <name type="scientific">Elsinoe australis</name>
    <dbReference type="NCBI Taxonomy" id="40998"/>
    <lineage>
        <taxon>Eukaryota</taxon>
        <taxon>Fungi</taxon>
        <taxon>Dikarya</taxon>
        <taxon>Ascomycota</taxon>
        <taxon>Pezizomycotina</taxon>
        <taxon>Dothideomycetes</taxon>
        <taxon>Dothideomycetidae</taxon>
        <taxon>Myriangiales</taxon>
        <taxon>Elsinoaceae</taxon>
        <taxon>Elsinoe</taxon>
    </lineage>
</organism>
<sequence>MSEIPGIGSLPLHPATVHFPISFLTLSYGLDVIQPFRSWLPKIVESALPQQAELAKISYYALSLGLLTALPSVFSGVAQAVQMVGKQGIYDSDGKTIKPKFKVVAVHAASVDAVLAASAYTWWHRSASDAVNQGDLVKTGLGVVLGLALMFTAHQGGKLTYEYGMGLSIGKKGKSS</sequence>
<keyword evidence="3" id="KW-1185">Reference proteome</keyword>
<evidence type="ECO:0000313" key="3">
    <source>
        <dbReference type="Proteomes" id="UP000243723"/>
    </source>
</evidence>
<accession>A0A2P8A7U1</accession>
<dbReference type="Pfam" id="PF09990">
    <property type="entry name" value="DUF2231"/>
    <property type="match status" value="1"/>
</dbReference>
<dbReference type="OrthoDB" id="2580011at2759"/>
<dbReference type="InterPro" id="IPR019251">
    <property type="entry name" value="DUF2231_TM"/>
</dbReference>
<proteinExistence type="predicted"/>
<dbReference type="Proteomes" id="UP000243723">
    <property type="component" value="Unassembled WGS sequence"/>
</dbReference>
<reference evidence="2 3" key="1">
    <citation type="submission" date="2017-05" db="EMBL/GenBank/DDBJ databases">
        <title>Draft genome sequence of Elsinoe australis.</title>
        <authorList>
            <person name="Cheng Q."/>
        </authorList>
    </citation>
    <scope>NUCLEOTIDE SEQUENCE [LARGE SCALE GENOMIC DNA]</scope>
    <source>
        <strain evidence="2 3">NL1</strain>
    </source>
</reference>
<feature type="domain" description="DUF2231" evidence="1">
    <location>
        <begin position="10"/>
        <end position="166"/>
    </location>
</feature>
<name>A0A2P8A7U1_9PEZI</name>
<dbReference type="EMBL" id="NHZQ01000060">
    <property type="protein sequence ID" value="PSK56534.1"/>
    <property type="molecule type" value="Genomic_DNA"/>
</dbReference>
<gene>
    <name evidence="2" type="ORF">B9Z65_6158</name>
</gene>
<comment type="caution">
    <text evidence="2">The sequence shown here is derived from an EMBL/GenBank/DDBJ whole genome shotgun (WGS) entry which is preliminary data.</text>
</comment>